<dbReference type="Proteomes" id="UP000218899">
    <property type="component" value="Chromosome"/>
</dbReference>
<dbReference type="HAMAP" id="MF_02210">
    <property type="entry name" value="RimI"/>
    <property type="match status" value="1"/>
</dbReference>
<dbReference type="InterPro" id="IPR006464">
    <property type="entry name" value="AcTrfase_RimI/Ard1"/>
</dbReference>
<dbReference type="InterPro" id="IPR050680">
    <property type="entry name" value="YpeA/RimI_acetyltransf"/>
</dbReference>
<keyword evidence="4 5" id="KW-0012">Acyltransferase</keyword>
<evidence type="ECO:0000313" key="7">
    <source>
        <dbReference type="EMBL" id="BAU47320.1"/>
    </source>
</evidence>
<evidence type="ECO:0000313" key="8">
    <source>
        <dbReference type="Proteomes" id="UP000218899"/>
    </source>
</evidence>
<dbReference type="GO" id="GO:0008999">
    <property type="term" value="F:protein-N-terminal-alanine acetyltransferase activity"/>
    <property type="evidence" value="ECO:0007669"/>
    <property type="project" value="UniProtKB-UniRule"/>
</dbReference>
<comment type="function">
    <text evidence="5">Acetylates the N-terminal alanine of ribosomal protein bS18.</text>
</comment>
<dbReference type="RefSeq" id="WP_197703355.1">
    <property type="nucleotide sequence ID" value="NZ_AP014936.1"/>
</dbReference>
<reference evidence="7 8" key="1">
    <citation type="submission" date="2015-08" db="EMBL/GenBank/DDBJ databases">
        <title>Complete genome sequence of Sulfurifustis variabilis.</title>
        <authorList>
            <person name="Miura A."/>
            <person name="Kojima H."/>
            <person name="Fukui M."/>
        </authorList>
    </citation>
    <scope>NUCLEOTIDE SEQUENCE [LARGE SCALE GENOMIC DNA]</scope>
    <source>
        <strain evidence="8">skN76</strain>
    </source>
</reference>
<proteinExistence type="inferred from homology"/>
<dbReference type="Gene3D" id="3.40.630.30">
    <property type="match status" value="1"/>
</dbReference>
<evidence type="ECO:0000256" key="1">
    <source>
        <dbReference type="ARBA" id="ARBA00005395"/>
    </source>
</evidence>
<dbReference type="AlphaFoldDB" id="A0A1B4V1F8"/>
<dbReference type="EC" id="2.3.1.266" evidence="5"/>
<name>A0A1B4V1F8_9GAMM</name>
<dbReference type="InterPro" id="IPR016181">
    <property type="entry name" value="Acyl_CoA_acyltransferase"/>
</dbReference>
<evidence type="ECO:0000259" key="6">
    <source>
        <dbReference type="PROSITE" id="PS51186"/>
    </source>
</evidence>
<dbReference type="InterPro" id="IPR000182">
    <property type="entry name" value="GNAT_dom"/>
</dbReference>
<comment type="caution">
    <text evidence="5">Lacks conserved residue(s) required for the propagation of feature annotation.</text>
</comment>
<dbReference type="EMBL" id="AP014936">
    <property type="protein sequence ID" value="BAU47320.1"/>
    <property type="molecule type" value="Genomic_DNA"/>
</dbReference>
<feature type="binding site" evidence="5">
    <location>
        <position position="117"/>
    </location>
    <ligand>
        <name>acetyl-CoA</name>
        <dbReference type="ChEBI" id="CHEBI:57288"/>
    </ligand>
</feature>
<dbReference type="InterPro" id="IPR043690">
    <property type="entry name" value="RimI"/>
</dbReference>
<comment type="subcellular location">
    <subcellularLocation>
        <location evidence="5">Cytoplasm</location>
    </subcellularLocation>
</comment>
<comment type="catalytic activity">
    <reaction evidence="5">
        <text>N-terminal L-alanyl-[ribosomal protein bS18] + acetyl-CoA = N-terminal N(alpha)-acetyl-L-alanyl-[ribosomal protein bS18] + CoA + H(+)</text>
        <dbReference type="Rhea" id="RHEA:43756"/>
        <dbReference type="Rhea" id="RHEA-COMP:10676"/>
        <dbReference type="Rhea" id="RHEA-COMP:10677"/>
        <dbReference type="ChEBI" id="CHEBI:15378"/>
        <dbReference type="ChEBI" id="CHEBI:57287"/>
        <dbReference type="ChEBI" id="CHEBI:57288"/>
        <dbReference type="ChEBI" id="CHEBI:64718"/>
        <dbReference type="ChEBI" id="CHEBI:83683"/>
        <dbReference type="EC" id="2.3.1.266"/>
    </reaction>
</comment>
<dbReference type="NCBIfam" id="TIGR01575">
    <property type="entry name" value="rimI"/>
    <property type="match status" value="1"/>
</dbReference>
<dbReference type="KEGG" id="sva:SVA_0741"/>
<dbReference type="Pfam" id="PF00583">
    <property type="entry name" value="Acetyltransf_1"/>
    <property type="match status" value="1"/>
</dbReference>
<evidence type="ECO:0000256" key="5">
    <source>
        <dbReference type="HAMAP-Rule" id="MF_02210"/>
    </source>
</evidence>
<keyword evidence="8" id="KW-1185">Reference proteome</keyword>
<evidence type="ECO:0000256" key="4">
    <source>
        <dbReference type="ARBA" id="ARBA00023315"/>
    </source>
</evidence>
<keyword evidence="3 5" id="KW-0808">Transferase</keyword>
<comment type="similarity">
    <text evidence="1 5">Belongs to the acetyltransferase family. RimI subfamily.</text>
</comment>
<dbReference type="SUPFAM" id="SSF55729">
    <property type="entry name" value="Acyl-CoA N-acyltransferases (Nat)"/>
    <property type="match status" value="1"/>
</dbReference>
<sequence length="169" mass="19195">MSAAVVSVERPRLRPMRLEDLTDVMEVERAAYEFPWTRAIFRDCLRVGYSCFVFETSSGLVGHGIMSMGAGECHLLNICVHPEFQRRGLGRELVNFLLALARHKKARVALLEVRVSNTAAYKLYTQLGFDEIGIRKGYYPARYGREDAIILARDLTVPFEPDGKKRASR</sequence>
<feature type="active site" description="Proton acceptor" evidence="5">
    <location>
        <position position="112"/>
    </location>
</feature>
<dbReference type="PANTHER" id="PTHR43420:SF12">
    <property type="entry name" value="N-ACETYLTRANSFERASE DOMAIN-CONTAINING PROTEIN"/>
    <property type="match status" value="1"/>
</dbReference>
<dbReference type="PROSITE" id="PS51186">
    <property type="entry name" value="GNAT"/>
    <property type="match status" value="1"/>
</dbReference>
<gene>
    <name evidence="5" type="primary">rimI</name>
    <name evidence="7" type="ORF">SVA_0741</name>
</gene>
<evidence type="ECO:0000256" key="2">
    <source>
        <dbReference type="ARBA" id="ARBA00022490"/>
    </source>
</evidence>
<dbReference type="CDD" id="cd04301">
    <property type="entry name" value="NAT_SF"/>
    <property type="match status" value="1"/>
</dbReference>
<feature type="active site" description="Proton donor" evidence="5">
    <location>
        <position position="124"/>
    </location>
</feature>
<feature type="binding site" evidence="5">
    <location>
        <begin position="86"/>
        <end position="91"/>
    </location>
    <ligand>
        <name>acetyl-CoA</name>
        <dbReference type="ChEBI" id="CHEBI:57288"/>
    </ligand>
</feature>
<accession>A0A1B4V1F8</accession>
<dbReference type="GO" id="GO:0005737">
    <property type="term" value="C:cytoplasm"/>
    <property type="evidence" value="ECO:0007669"/>
    <property type="project" value="UniProtKB-SubCell"/>
</dbReference>
<evidence type="ECO:0000256" key="3">
    <source>
        <dbReference type="ARBA" id="ARBA00022679"/>
    </source>
</evidence>
<keyword evidence="2 5" id="KW-0963">Cytoplasm</keyword>
<dbReference type="PANTHER" id="PTHR43420">
    <property type="entry name" value="ACETYLTRANSFERASE"/>
    <property type="match status" value="1"/>
</dbReference>
<organism evidence="7 8">
    <name type="scientific">Sulfurifustis variabilis</name>
    <dbReference type="NCBI Taxonomy" id="1675686"/>
    <lineage>
        <taxon>Bacteria</taxon>
        <taxon>Pseudomonadati</taxon>
        <taxon>Pseudomonadota</taxon>
        <taxon>Gammaproteobacteria</taxon>
        <taxon>Acidiferrobacterales</taxon>
        <taxon>Acidiferrobacteraceae</taxon>
        <taxon>Sulfurifustis</taxon>
    </lineage>
</organism>
<feature type="domain" description="N-acetyltransferase" evidence="6">
    <location>
        <begin position="11"/>
        <end position="156"/>
    </location>
</feature>
<protein>
    <recommendedName>
        <fullName evidence="5">[Ribosomal protein bS18]-alanine N-acetyltransferase</fullName>
        <ecNumber evidence="5">2.3.1.266</ecNumber>
    </recommendedName>
</protein>